<feature type="region of interest" description="Disordered" evidence="9">
    <location>
        <begin position="154"/>
        <end position="174"/>
    </location>
</feature>
<sequence length="174" mass="19697">MANGTNASAPYYSYEYYLDYLDLIPVDEKKLKAHKYSIVIALWVSLAAFVMLLFLILLYMSWSGSPQMRNSPKHHQTCPWSHSLNVHLCIQKCLLCRYRREPLGTSQALVRSVEPGSITGSDQPLRQENSSTLPPGVFQTHPTLLWEMTLDGDPLVRSKPSETTPGDRTSQLQN</sequence>
<dbReference type="GO" id="GO:0031783">
    <property type="term" value="F:type 5 melanocortin receptor binding"/>
    <property type="evidence" value="ECO:0007669"/>
    <property type="project" value="Ensembl"/>
</dbReference>
<dbReference type="GO" id="GO:0031780">
    <property type="term" value="F:corticotropin hormone receptor binding"/>
    <property type="evidence" value="ECO:0007669"/>
    <property type="project" value="Ensembl"/>
</dbReference>
<dbReference type="InterPro" id="IPR028111">
    <property type="entry name" value="MRAP"/>
</dbReference>
<name>A0A2K5DRN8_AOTNA</name>
<dbReference type="CTD" id="56246"/>
<dbReference type="OMA" id="CHREPLG"/>
<evidence type="ECO:0000256" key="7">
    <source>
        <dbReference type="ARBA" id="ARBA00022989"/>
    </source>
</evidence>
<dbReference type="GO" id="GO:0005789">
    <property type="term" value="C:endoplasmic reticulum membrane"/>
    <property type="evidence" value="ECO:0007669"/>
    <property type="project" value="UniProtKB-SubCell"/>
</dbReference>
<keyword evidence="8 10" id="KW-0472">Membrane</keyword>
<keyword evidence="7 10" id="KW-1133">Transmembrane helix</keyword>
<protein>
    <submittedName>
        <fullName evidence="11">Melanocortin 2 receptor accessory protein</fullName>
    </submittedName>
</protein>
<dbReference type="GO" id="GO:0031781">
    <property type="term" value="F:type 3 melanocortin receptor binding"/>
    <property type="evidence" value="ECO:0007669"/>
    <property type="project" value="Ensembl"/>
</dbReference>
<reference evidence="11" key="2">
    <citation type="submission" date="2025-09" db="UniProtKB">
        <authorList>
            <consortium name="Ensembl"/>
        </authorList>
    </citation>
    <scope>IDENTIFICATION</scope>
</reference>
<dbReference type="STRING" id="37293.ENSANAP00000023635"/>
<keyword evidence="6" id="KW-0256">Endoplasmic reticulum</keyword>
<keyword evidence="5 10" id="KW-0812">Transmembrane</keyword>
<evidence type="ECO:0000256" key="1">
    <source>
        <dbReference type="ARBA" id="ARBA00004162"/>
    </source>
</evidence>
<reference evidence="11" key="1">
    <citation type="submission" date="2025-08" db="UniProtKB">
        <authorList>
            <consortium name="Ensembl"/>
        </authorList>
    </citation>
    <scope>IDENTIFICATION</scope>
</reference>
<accession>A0A2K5DRN8</accession>
<feature type="transmembrane region" description="Helical" evidence="10">
    <location>
        <begin position="38"/>
        <end position="62"/>
    </location>
</feature>
<evidence type="ECO:0000256" key="5">
    <source>
        <dbReference type="ARBA" id="ARBA00022692"/>
    </source>
</evidence>
<dbReference type="Proteomes" id="UP000233020">
    <property type="component" value="Unplaced"/>
</dbReference>
<gene>
    <name evidence="11" type="primary">MRAP</name>
</gene>
<dbReference type="KEGG" id="anan:105713018"/>
<dbReference type="GO" id="GO:0072659">
    <property type="term" value="P:protein localization to plasma membrane"/>
    <property type="evidence" value="ECO:0007669"/>
    <property type="project" value="Ensembl"/>
</dbReference>
<evidence type="ECO:0000313" key="12">
    <source>
        <dbReference type="Proteomes" id="UP000233020"/>
    </source>
</evidence>
<evidence type="ECO:0000256" key="4">
    <source>
        <dbReference type="ARBA" id="ARBA00022475"/>
    </source>
</evidence>
<evidence type="ECO:0000313" key="11">
    <source>
        <dbReference type="Ensembl" id="ENSANAP00000023635.1"/>
    </source>
</evidence>
<evidence type="ECO:0000256" key="6">
    <source>
        <dbReference type="ARBA" id="ARBA00022824"/>
    </source>
</evidence>
<comment type="similarity">
    <text evidence="3">Belongs to the MRAP family.</text>
</comment>
<comment type="subcellular location">
    <subcellularLocation>
        <location evidence="1">Cell membrane</location>
        <topology evidence="1">Single-pass membrane protein</topology>
    </subcellularLocation>
    <subcellularLocation>
        <location evidence="2">Endoplasmic reticulum membrane</location>
        <topology evidence="2">Single-pass membrane protein</topology>
    </subcellularLocation>
</comment>
<dbReference type="GeneTree" id="ENSGT00650000093475"/>
<dbReference type="GO" id="GO:0031782">
    <property type="term" value="F:type 4 melanocortin receptor binding"/>
    <property type="evidence" value="ECO:0007669"/>
    <property type="project" value="Ensembl"/>
</dbReference>
<dbReference type="GO" id="GO:0106072">
    <property type="term" value="P:negative regulation of adenylate cyclase-activating G protein-coupled receptor signaling pathway"/>
    <property type="evidence" value="ECO:0007669"/>
    <property type="project" value="Ensembl"/>
</dbReference>
<feature type="compositionally biased region" description="Polar residues" evidence="9">
    <location>
        <begin position="161"/>
        <end position="174"/>
    </location>
</feature>
<keyword evidence="12" id="KW-1185">Reference proteome</keyword>
<dbReference type="AlphaFoldDB" id="A0A2K5DRN8"/>
<dbReference type="GO" id="GO:1903077">
    <property type="term" value="P:negative regulation of protein localization to plasma membrane"/>
    <property type="evidence" value="ECO:0007669"/>
    <property type="project" value="Ensembl"/>
</dbReference>
<dbReference type="Ensembl" id="ENSANAT00000041546.1">
    <property type="protein sequence ID" value="ENSANAP00000023635.1"/>
    <property type="gene ID" value="ENSANAG00000029561.1"/>
</dbReference>
<dbReference type="PANTHER" id="PTHR28675:SF2">
    <property type="entry name" value="MELANOCORTIN-2 RECEPTOR ACCESSORY PROTEIN"/>
    <property type="match status" value="1"/>
</dbReference>
<evidence type="ECO:0000256" key="3">
    <source>
        <dbReference type="ARBA" id="ARBA00010063"/>
    </source>
</evidence>
<dbReference type="GO" id="GO:0042802">
    <property type="term" value="F:identical protein binding"/>
    <property type="evidence" value="ECO:0007669"/>
    <property type="project" value="Ensembl"/>
</dbReference>
<dbReference type="GO" id="GO:0005886">
    <property type="term" value="C:plasma membrane"/>
    <property type="evidence" value="ECO:0007669"/>
    <property type="project" value="UniProtKB-SubCell"/>
</dbReference>
<proteinExistence type="inferred from homology"/>
<dbReference type="GeneID" id="105713018"/>
<evidence type="ECO:0000256" key="2">
    <source>
        <dbReference type="ARBA" id="ARBA00004389"/>
    </source>
</evidence>
<evidence type="ECO:0000256" key="8">
    <source>
        <dbReference type="ARBA" id="ARBA00023136"/>
    </source>
</evidence>
<dbReference type="GO" id="GO:0106071">
    <property type="term" value="P:positive regulation of adenylate cyclase-activating G protein-coupled receptor signaling pathway"/>
    <property type="evidence" value="ECO:0007669"/>
    <property type="project" value="Ensembl"/>
</dbReference>
<dbReference type="GO" id="GO:0070996">
    <property type="term" value="F:type 1 melanocortin receptor binding"/>
    <property type="evidence" value="ECO:0007669"/>
    <property type="project" value="Ensembl"/>
</dbReference>
<keyword evidence="4" id="KW-1003">Cell membrane</keyword>
<dbReference type="Pfam" id="PF15183">
    <property type="entry name" value="MRAP"/>
    <property type="match status" value="1"/>
</dbReference>
<evidence type="ECO:0000256" key="10">
    <source>
        <dbReference type="SAM" id="Phobius"/>
    </source>
</evidence>
<dbReference type="GO" id="GO:0030545">
    <property type="term" value="F:signaling receptor regulator activity"/>
    <property type="evidence" value="ECO:0007669"/>
    <property type="project" value="TreeGrafter"/>
</dbReference>
<dbReference type="OrthoDB" id="9946598at2759"/>
<organism evidence="11 12">
    <name type="scientific">Aotus nancymaae</name>
    <name type="common">Ma's night monkey</name>
    <dbReference type="NCBI Taxonomy" id="37293"/>
    <lineage>
        <taxon>Eukaryota</taxon>
        <taxon>Metazoa</taxon>
        <taxon>Chordata</taxon>
        <taxon>Craniata</taxon>
        <taxon>Vertebrata</taxon>
        <taxon>Euteleostomi</taxon>
        <taxon>Mammalia</taxon>
        <taxon>Eutheria</taxon>
        <taxon>Euarchontoglires</taxon>
        <taxon>Primates</taxon>
        <taxon>Haplorrhini</taxon>
        <taxon>Platyrrhini</taxon>
        <taxon>Aotidae</taxon>
        <taxon>Aotus</taxon>
    </lineage>
</organism>
<evidence type="ECO:0000256" key="9">
    <source>
        <dbReference type="SAM" id="MobiDB-lite"/>
    </source>
</evidence>
<dbReference type="PANTHER" id="PTHR28675">
    <property type="entry name" value="MELANOCORTIN-2 RECEPTOR ACCESSORY PROTEIN 2"/>
    <property type="match status" value="1"/>
</dbReference>